<feature type="signal peptide" evidence="1">
    <location>
        <begin position="1"/>
        <end position="27"/>
    </location>
</feature>
<accession>A0ABM7U3P9</accession>
<reference evidence="2 3" key="1">
    <citation type="journal article" date="2022" name="Front. Microbiol.">
        <title>Identification and characterization of a novel class of self-sufficient cytochrome P450 hydroxylase involved in cyclohexanecarboxylate degradation in Paraburkholderia terrae strain KU-64.</title>
        <authorList>
            <person name="Yamamoto T."/>
            <person name="Hasegawa Y."/>
            <person name="Iwaki H."/>
        </authorList>
    </citation>
    <scope>NUCLEOTIDE SEQUENCE [LARGE SCALE GENOMIC DNA]</scope>
    <source>
        <strain evidence="2 3">KU-64</strain>
    </source>
</reference>
<keyword evidence="1" id="KW-0732">Signal</keyword>
<organism evidence="2 3">
    <name type="scientific">Paraburkholderia terrae</name>
    <dbReference type="NCBI Taxonomy" id="311230"/>
    <lineage>
        <taxon>Bacteria</taxon>
        <taxon>Pseudomonadati</taxon>
        <taxon>Pseudomonadota</taxon>
        <taxon>Betaproteobacteria</taxon>
        <taxon>Burkholderiales</taxon>
        <taxon>Burkholderiaceae</taxon>
        <taxon>Paraburkholderia</taxon>
    </lineage>
</organism>
<evidence type="ECO:0000256" key="1">
    <source>
        <dbReference type="SAM" id="SignalP"/>
    </source>
</evidence>
<evidence type="ECO:0000313" key="2">
    <source>
        <dbReference type="EMBL" id="BCZ85604.1"/>
    </source>
</evidence>
<sequence length="284" mass="30268">MATTVMKTSLKHIVGAAFAVAAISAHAGNVLIVLSDSGSLDLKDRKVFQTGFYLNELMVPVSALMEAGHKITFATPTGRVPSLDRTSVNPMYFGGDVDAMNSAKQRLDALKITSAEGSPVASLSEIEKTGFDHFDAVYVPGGHAPMQDMPTSPVLGRLFKYMHQAGKTTVLECHGPIALLSTLDDPAAFTRQLATGGVERRPNWTYADYRMTVISDREEEASKGILGGGAMKYWPEDALSAAGASFSSASALWAPYMVVDRELITGQNPASAGLVAAELVKRLK</sequence>
<dbReference type="InterPro" id="IPR032633">
    <property type="entry name" value="ThiJ-like"/>
</dbReference>
<proteinExistence type="predicted"/>
<keyword evidence="2" id="KW-0614">Plasmid</keyword>
<dbReference type="CDD" id="cd03141">
    <property type="entry name" value="GATase1_Hsp31_like"/>
    <property type="match status" value="1"/>
</dbReference>
<evidence type="ECO:0000313" key="3">
    <source>
        <dbReference type="Proteomes" id="UP001319874"/>
    </source>
</evidence>
<dbReference type="EMBL" id="AP024959">
    <property type="protein sequence ID" value="BCZ85604.1"/>
    <property type="molecule type" value="Genomic_DNA"/>
</dbReference>
<dbReference type="PANTHER" id="PTHR48094:SF22">
    <property type="entry name" value="DJ-1_PFPI DOMAIN-CONTAINING PROTEIN"/>
    <property type="match status" value="1"/>
</dbReference>
<dbReference type="InterPro" id="IPR029062">
    <property type="entry name" value="Class_I_gatase-like"/>
</dbReference>
<feature type="chain" id="PRO_5045864215" evidence="1">
    <location>
        <begin position="28"/>
        <end position="284"/>
    </location>
</feature>
<dbReference type="Proteomes" id="UP001319874">
    <property type="component" value="Plasmid pPT365"/>
</dbReference>
<gene>
    <name evidence="2" type="ORF">PTKU64_92790</name>
</gene>
<dbReference type="Pfam" id="PF17124">
    <property type="entry name" value="ThiJ_like"/>
    <property type="match status" value="1"/>
</dbReference>
<dbReference type="PANTHER" id="PTHR48094">
    <property type="entry name" value="PROTEIN/NUCLEIC ACID DEGLYCASE DJ-1-RELATED"/>
    <property type="match status" value="1"/>
</dbReference>
<dbReference type="InterPro" id="IPR050325">
    <property type="entry name" value="Prot/Nucl_acid_deglycase"/>
</dbReference>
<keyword evidence="3" id="KW-1185">Reference proteome</keyword>
<dbReference type="SUPFAM" id="SSF52317">
    <property type="entry name" value="Class I glutamine amidotransferase-like"/>
    <property type="match status" value="1"/>
</dbReference>
<dbReference type="Gene3D" id="3.40.50.880">
    <property type="match status" value="1"/>
</dbReference>
<name>A0ABM7U3P9_9BURK</name>
<protein>
    <submittedName>
        <fullName evidence="2">Thiazole biosynthesis protein ThiJ</fullName>
    </submittedName>
</protein>
<geneLocation type="plasmid" evidence="2 3">
    <name>pPT365</name>
</geneLocation>